<dbReference type="GO" id="GO:0032580">
    <property type="term" value="C:Golgi cisterna membrane"/>
    <property type="evidence" value="ECO:0007669"/>
    <property type="project" value="UniProtKB-SubCell"/>
</dbReference>
<evidence type="ECO:0000256" key="8">
    <source>
        <dbReference type="ARBA" id="ARBA00022989"/>
    </source>
</evidence>
<reference evidence="15" key="1">
    <citation type="submission" date="2021-01" db="EMBL/GenBank/DDBJ databases">
        <authorList>
            <person name="Zahm M."/>
            <person name="Roques C."/>
            <person name="Cabau C."/>
            <person name="Klopp C."/>
            <person name="Donnadieu C."/>
            <person name="Jouanno E."/>
            <person name="Lampietro C."/>
            <person name="Louis A."/>
            <person name="Herpin A."/>
            <person name="Echchiki A."/>
            <person name="Berthelot C."/>
            <person name="Parey E."/>
            <person name="Roest-Crollius H."/>
            <person name="Braasch I."/>
            <person name="Postlethwait J."/>
            <person name="Bobe J."/>
            <person name="Montfort J."/>
            <person name="Bouchez O."/>
            <person name="Begum T."/>
            <person name="Mejri S."/>
            <person name="Adams A."/>
            <person name="Chen W.-J."/>
            <person name="Guiguen Y."/>
        </authorList>
    </citation>
    <scope>NUCLEOTIDE SEQUENCE</scope>
    <source>
        <tissue evidence="15">Blood</tissue>
    </source>
</reference>
<evidence type="ECO:0000256" key="9">
    <source>
        <dbReference type="ARBA" id="ARBA00023136"/>
    </source>
</evidence>
<dbReference type="SUPFAM" id="SSF53756">
    <property type="entry name" value="UDP-Glycosyltransferase/glycogen phosphorylase"/>
    <property type="match status" value="1"/>
</dbReference>
<evidence type="ECO:0000256" key="3">
    <source>
        <dbReference type="ARBA" id="ARBA00008919"/>
    </source>
</evidence>
<dbReference type="InterPro" id="IPR055270">
    <property type="entry name" value="Glyco_tran_10_C"/>
</dbReference>
<keyword evidence="4 12" id="KW-0328">Glycosyltransferase</keyword>
<evidence type="ECO:0000259" key="13">
    <source>
        <dbReference type="Pfam" id="PF00852"/>
    </source>
</evidence>
<keyword evidence="10" id="KW-0325">Glycoprotein</keyword>
<sequence length="372" mass="43299">MPCYPAGPGGCETGFNASCCPSATTHSASPASLITKFFSILLLGLFTLLSYWLLVPKTGVKSPVQRNRNISILLWYWPFSRPLDLEGDVCWDLYAIPGCYIMDNHSKFSEADVVVFHHHELKTHRWKLPHHLHRPPKQKWLWLSLESPATNGNLTPYDSVFNWTMTYRHDSDIFMPYGKLVPKSVYRDGGGHAIPRKNLLACWVVSNYRSRQKRAQIYQSLKKLVPIAVYGKWHKKPLSAEELLPTIKRCHFYLAFENSNFTDYITEKLWRNSFLADTVPVVFGPPRQNYEKVVPSNSFIHVDDFNSTKSLAEFLHQLVANKEGYASYFEWHRNYSVKILSDWRERLCHICKHYDQLPAHKAYHHLDAWSRR</sequence>
<dbReference type="PANTHER" id="PTHR11929">
    <property type="entry name" value="ALPHA- 1,3 -FUCOSYLTRANSFERASE"/>
    <property type="match status" value="1"/>
</dbReference>
<evidence type="ECO:0000259" key="14">
    <source>
        <dbReference type="Pfam" id="PF17039"/>
    </source>
</evidence>
<comment type="similarity">
    <text evidence="3 12">Belongs to the glycosyltransferase 10 family.</text>
</comment>
<organism evidence="15 16">
    <name type="scientific">Albula goreensis</name>
    <dbReference type="NCBI Taxonomy" id="1534307"/>
    <lineage>
        <taxon>Eukaryota</taxon>
        <taxon>Metazoa</taxon>
        <taxon>Chordata</taxon>
        <taxon>Craniata</taxon>
        <taxon>Vertebrata</taxon>
        <taxon>Euteleostomi</taxon>
        <taxon>Actinopterygii</taxon>
        <taxon>Neopterygii</taxon>
        <taxon>Teleostei</taxon>
        <taxon>Albuliformes</taxon>
        <taxon>Albulidae</taxon>
        <taxon>Albula</taxon>
    </lineage>
</organism>
<dbReference type="EC" id="2.4.1.-" evidence="12"/>
<dbReference type="PANTHER" id="PTHR11929:SF12">
    <property type="entry name" value="ALPHA-(1,3)-FUCOSYLTRANSFERASE 7"/>
    <property type="match status" value="1"/>
</dbReference>
<evidence type="ECO:0000313" key="15">
    <source>
        <dbReference type="EMBL" id="KAI1900529.1"/>
    </source>
</evidence>
<comment type="subcellular location">
    <subcellularLocation>
        <location evidence="12">Golgi apparatus</location>
        <location evidence="12">Golgi stack membrane</location>
        <topology evidence="12">Single-pass type II membrane protein</topology>
    </subcellularLocation>
    <subcellularLocation>
        <location evidence="1">Membrane</location>
        <topology evidence="1">Single-pass membrane protein</topology>
    </subcellularLocation>
</comment>
<keyword evidence="12" id="KW-0333">Golgi apparatus</keyword>
<evidence type="ECO:0000256" key="2">
    <source>
        <dbReference type="ARBA" id="ARBA00004922"/>
    </source>
</evidence>
<dbReference type="Proteomes" id="UP000829720">
    <property type="component" value="Unassembled WGS sequence"/>
</dbReference>
<accession>A0A8T3DSW9</accession>
<evidence type="ECO:0000256" key="10">
    <source>
        <dbReference type="ARBA" id="ARBA00023180"/>
    </source>
</evidence>
<keyword evidence="16" id="KW-1185">Reference proteome</keyword>
<dbReference type="FunFam" id="3.40.50.11660:FF:000001">
    <property type="entry name" value="alpha-(1,3)-fucosyltransferase 9"/>
    <property type="match status" value="1"/>
</dbReference>
<keyword evidence="7" id="KW-0735">Signal-anchor</keyword>
<feature type="transmembrane region" description="Helical" evidence="12">
    <location>
        <begin position="37"/>
        <end position="55"/>
    </location>
</feature>
<proteinExistence type="inferred from homology"/>
<evidence type="ECO:0000256" key="11">
    <source>
        <dbReference type="ARBA" id="ARBA00036481"/>
    </source>
</evidence>
<keyword evidence="6 12" id="KW-0812">Transmembrane</keyword>
<evidence type="ECO:0000256" key="6">
    <source>
        <dbReference type="ARBA" id="ARBA00022692"/>
    </source>
</evidence>
<keyword evidence="9 12" id="KW-0472">Membrane</keyword>
<protein>
    <recommendedName>
        <fullName evidence="12">Fucosyltransferase</fullName>
        <ecNumber evidence="12">2.4.1.-</ecNumber>
    </recommendedName>
</protein>
<feature type="domain" description="Fucosyltransferase C-terminal" evidence="13">
    <location>
        <begin position="195"/>
        <end position="369"/>
    </location>
</feature>
<dbReference type="InterPro" id="IPR001503">
    <property type="entry name" value="Glyco_trans_10"/>
</dbReference>
<evidence type="ECO:0000256" key="7">
    <source>
        <dbReference type="ARBA" id="ARBA00022968"/>
    </source>
</evidence>
<dbReference type="GO" id="GO:0046920">
    <property type="term" value="F:alpha-(1-&gt;3)-fucosyltransferase activity"/>
    <property type="evidence" value="ECO:0007669"/>
    <property type="project" value="TreeGrafter"/>
</dbReference>
<dbReference type="Gene3D" id="3.40.50.11660">
    <property type="entry name" value="Glycosyl transferase family 10, C-terminal domain"/>
    <property type="match status" value="1"/>
</dbReference>
<keyword evidence="8 12" id="KW-1133">Transmembrane helix</keyword>
<dbReference type="EMBL" id="JAERUA010000004">
    <property type="protein sequence ID" value="KAI1900529.1"/>
    <property type="molecule type" value="Genomic_DNA"/>
</dbReference>
<evidence type="ECO:0000256" key="4">
    <source>
        <dbReference type="ARBA" id="ARBA00022676"/>
    </source>
</evidence>
<dbReference type="OrthoDB" id="427096at2759"/>
<dbReference type="InterPro" id="IPR038577">
    <property type="entry name" value="GT10-like_C_sf"/>
</dbReference>
<comment type="pathway">
    <text evidence="2">Protein modification; protein glycosylation.</text>
</comment>
<name>A0A8T3DSW9_9TELE</name>
<dbReference type="Pfam" id="PF17039">
    <property type="entry name" value="Glyco_tran_10_N"/>
    <property type="match status" value="1"/>
</dbReference>
<comment type="catalytic activity">
    <reaction evidence="11">
        <text>an N-acetyl-alpha-neuraminyl-(2-&gt;3)-beta-D-galactosyl-(1-&gt;4)-N-acetyl-beta-D-glucosaminyl derivative + GDP-beta-L-fucose = an alpha-Neu5Ac-(2-&gt;3)-beta-D-Gal-(1-&gt;4)-[alpha-L-Fuc-(1-&gt;3)]-beta-D-GlcNAc derivative + GDP + H(+)</text>
        <dbReference type="Rhea" id="RHEA:56076"/>
        <dbReference type="ChEBI" id="CHEBI:15378"/>
        <dbReference type="ChEBI" id="CHEBI:57273"/>
        <dbReference type="ChEBI" id="CHEBI:58189"/>
        <dbReference type="ChEBI" id="CHEBI:136545"/>
        <dbReference type="ChEBI" id="CHEBI:139509"/>
    </reaction>
    <physiologicalReaction direction="left-to-right" evidence="11">
        <dbReference type="Rhea" id="RHEA:56077"/>
    </physiologicalReaction>
</comment>
<evidence type="ECO:0000256" key="5">
    <source>
        <dbReference type="ARBA" id="ARBA00022679"/>
    </source>
</evidence>
<dbReference type="InterPro" id="IPR031481">
    <property type="entry name" value="Glyco_tran_10_N"/>
</dbReference>
<evidence type="ECO:0000313" key="16">
    <source>
        <dbReference type="Proteomes" id="UP000829720"/>
    </source>
</evidence>
<feature type="domain" description="Fucosyltransferase N-terminal" evidence="14">
    <location>
        <begin position="69"/>
        <end position="178"/>
    </location>
</feature>
<keyword evidence="5 12" id="KW-0808">Transferase</keyword>
<dbReference type="Pfam" id="PF00852">
    <property type="entry name" value="Glyco_transf_10"/>
    <property type="match status" value="1"/>
</dbReference>
<evidence type="ECO:0000256" key="12">
    <source>
        <dbReference type="RuleBase" id="RU003832"/>
    </source>
</evidence>
<dbReference type="AlphaFoldDB" id="A0A8T3DSW9"/>
<evidence type="ECO:0000256" key="1">
    <source>
        <dbReference type="ARBA" id="ARBA00004167"/>
    </source>
</evidence>
<comment type="caution">
    <text evidence="15">The sequence shown here is derived from an EMBL/GenBank/DDBJ whole genome shotgun (WGS) entry which is preliminary data.</text>
</comment>
<gene>
    <name evidence="15" type="ORF">AGOR_G00050870</name>
</gene>